<dbReference type="RefSeq" id="WP_175474892.1">
    <property type="nucleotide sequence ID" value="NZ_FOAS01000007.1"/>
</dbReference>
<keyword evidence="2 5" id="KW-0812">Transmembrane</keyword>
<organism evidence="7 8">
    <name type="scientific">Atopomonas hussainii</name>
    <dbReference type="NCBI Taxonomy" id="1429083"/>
    <lineage>
        <taxon>Bacteria</taxon>
        <taxon>Pseudomonadati</taxon>
        <taxon>Pseudomonadota</taxon>
        <taxon>Gammaproteobacteria</taxon>
        <taxon>Pseudomonadales</taxon>
        <taxon>Pseudomonadaceae</taxon>
        <taxon>Atopomonas</taxon>
    </lineage>
</organism>
<feature type="transmembrane region" description="Helical" evidence="5">
    <location>
        <begin position="197"/>
        <end position="226"/>
    </location>
</feature>
<feature type="domain" description="O-antigen ligase-related" evidence="6">
    <location>
        <begin position="197"/>
        <end position="322"/>
    </location>
</feature>
<feature type="transmembrane region" description="Helical" evidence="5">
    <location>
        <begin position="369"/>
        <end position="385"/>
    </location>
</feature>
<evidence type="ECO:0000256" key="3">
    <source>
        <dbReference type="ARBA" id="ARBA00022989"/>
    </source>
</evidence>
<feature type="transmembrane region" description="Helical" evidence="5">
    <location>
        <begin position="165"/>
        <end position="185"/>
    </location>
</feature>
<evidence type="ECO:0000256" key="2">
    <source>
        <dbReference type="ARBA" id="ARBA00022692"/>
    </source>
</evidence>
<feature type="transmembrane region" description="Helical" evidence="5">
    <location>
        <begin position="12"/>
        <end position="35"/>
    </location>
</feature>
<evidence type="ECO:0000313" key="8">
    <source>
        <dbReference type="Proteomes" id="UP000185766"/>
    </source>
</evidence>
<keyword evidence="3 5" id="KW-1133">Transmembrane helix</keyword>
<feature type="transmembrane region" description="Helical" evidence="5">
    <location>
        <begin position="233"/>
        <end position="251"/>
    </location>
</feature>
<feature type="transmembrane region" description="Helical" evidence="5">
    <location>
        <begin position="127"/>
        <end position="144"/>
    </location>
</feature>
<feature type="transmembrane region" description="Helical" evidence="5">
    <location>
        <begin position="72"/>
        <end position="92"/>
    </location>
</feature>
<dbReference type="PANTHER" id="PTHR37422">
    <property type="entry name" value="TEICHURONIC ACID BIOSYNTHESIS PROTEIN TUAE"/>
    <property type="match status" value="1"/>
</dbReference>
<dbReference type="EMBL" id="FOAS01000007">
    <property type="protein sequence ID" value="SEL05600.1"/>
    <property type="molecule type" value="Genomic_DNA"/>
</dbReference>
<evidence type="ECO:0000256" key="1">
    <source>
        <dbReference type="ARBA" id="ARBA00004141"/>
    </source>
</evidence>
<gene>
    <name evidence="7" type="ORF">SAMN05216214_107200</name>
</gene>
<feature type="transmembrane region" description="Helical" evidence="5">
    <location>
        <begin position="310"/>
        <end position="333"/>
    </location>
</feature>
<evidence type="ECO:0000256" key="4">
    <source>
        <dbReference type="ARBA" id="ARBA00023136"/>
    </source>
</evidence>
<evidence type="ECO:0000256" key="5">
    <source>
        <dbReference type="SAM" id="Phobius"/>
    </source>
</evidence>
<feature type="transmembrane region" description="Helical" evidence="5">
    <location>
        <begin position="104"/>
        <end position="121"/>
    </location>
</feature>
<keyword evidence="7" id="KW-0436">Ligase</keyword>
<evidence type="ECO:0000313" key="7">
    <source>
        <dbReference type="EMBL" id="SEL05600.1"/>
    </source>
</evidence>
<protein>
    <submittedName>
        <fullName evidence="7">O-antigen ligase</fullName>
    </submittedName>
</protein>
<accession>A0A1H7M2W5</accession>
<keyword evidence="4 5" id="KW-0472">Membrane</keyword>
<dbReference type="Pfam" id="PF04932">
    <property type="entry name" value="Wzy_C"/>
    <property type="match status" value="1"/>
</dbReference>
<dbReference type="PANTHER" id="PTHR37422:SF13">
    <property type="entry name" value="LIPOPOLYSACCHARIDE BIOSYNTHESIS PROTEIN PA4999-RELATED"/>
    <property type="match status" value="1"/>
</dbReference>
<feature type="transmembrane region" description="Helical" evidence="5">
    <location>
        <begin position="340"/>
        <end position="357"/>
    </location>
</feature>
<reference evidence="7 8" key="1">
    <citation type="submission" date="2016-10" db="EMBL/GenBank/DDBJ databases">
        <authorList>
            <person name="de Groot N.N."/>
        </authorList>
    </citation>
    <scope>NUCLEOTIDE SEQUENCE [LARGE SCALE GENOMIC DNA]</scope>
    <source>
        <strain evidence="7 8">JCM 19513</strain>
    </source>
</reference>
<dbReference type="GO" id="GO:0016020">
    <property type="term" value="C:membrane"/>
    <property type="evidence" value="ECO:0007669"/>
    <property type="project" value="UniProtKB-SubCell"/>
</dbReference>
<dbReference type="InterPro" id="IPR007016">
    <property type="entry name" value="O-antigen_ligase-rel_domated"/>
</dbReference>
<evidence type="ECO:0000259" key="6">
    <source>
        <dbReference type="Pfam" id="PF04932"/>
    </source>
</evidence>
<keyword evidence="8" id="KW-1185">Reference proteome</keyword>
<dbReference type="InterPro" id="IPR051533">
    <property type="entry name" value="WaaL-like"/>
</dbReference>
<dbReference type="Proteomes" id="UP000185766">
    <property type="component" value="Unassembled WGS sequence"/>
</dbReference>
<dbReference type="AlphaFoldDB" id="A0A1H7M2W5"/>
<dbReference type="GO" id="GO:0016874">
    <property type="term" value="F:ligase activity"/>
    <property type="evidence" value="ECO:0007669"/>
    <property type="project" value="UniProtKB-KW"/>
</dbReference>
<name>A0A1H7M2W5_9GAMM</name>
<proteinExistence type="predicted"/>
<feature type="transmembrane region" description="Helical" evidence="5">
    <location>
        <begin position="44"/>
        <end position="60"/>
    </location>
</feature>
<sequence length="392" mass="43283">MSFATHTWPDKSLTFISSWVLPLGYFCLLTGLAWLDERSQYHKLFYALLAAPALIAFLIHPKQIAGLFKNPVVLAFLAFSSWALISFSWSAAEDSFSSQAKRPLYILMLFMATFIIVKHSWQRFISVLSLAALTILPIALYALADFTLNYTDGARLVGSGALDNPLLSSHLFGIFFILWLGYAMTAPYNKSLLTLPALALLLATLLATGSRTPLLAIAFACGWLAINLWNRRALLLAALCTCAGIALLIIYPELILNRGTSYRFEIWQFALEQISIHPWAGHGLGSPLAIPVPELNSVFSEPHSFFLGTLYYTGVIGAIFWLSMHAFALWACWKNRAAPYFAVAGALVIYGLGAGLTEGGGILSRPKEHWFLIWIPLALVIAVNTQHKLGQR</sequence>
<comment type="subcellular location">
    <subcellularLocation>
        <location evidence="1">Membrane</location>
        <topology evidence="1">Multi-pass membrane protein</topology>
    </subcellularLocation>
</comment>